<organism evidence="11 12">
    <name type="scientific">Trapa incisa</name>
    <dbReference type="NCBI Taxonomy" id="236973"/>
    <lineage>
        <taxon>Eukaryota</taxon>
        <taxon>Viridiplantae</taxon>
        <taxon>Streptophyta</taxon>
        <taxon>Embryophyta</taxon>
        <taxon>Tracheophyta</taxon>
        <taxon>Spermatophyta</taxon>
        <taxon>Magnoliopsida</taxon>
        <taxon>eudicotyledons</taxon>
        <taxon>Gunneridae</taxon>
        <taxon>Pentapetalae</taxon>
        <taxon>rosids</taxon>
        <taxon>malvids</taxon>
        <taxon>Myrtales</taxon>
        <taxon>Lythraceae</taxon>
        <taxon>Trapa</taxon>
    </lineage>
</organism>
<dbReference type="GO" id="GO:0043022">
    <property type="term" value="F:ribosome binding"/>
    <property type="evidence" value="ECO:0007669"/>
    <property type="project" value="UniProtKB-UniRule"/>
</dbReference>
<dbReference type="GO" id="GO:0006417">
    <property type="term" value="P:regulation of translation"/>
    <property type="evidence" value="ECO:0007669"/>
    <property type="project" value="UniProtKB-KW"/>
</dbReference>
<dbReference type="InterPro" id="IPR015943">
    <property type="entry name" value="WD40/YVTN_repeat-like_dom_sf"/>
</dbReference>
<dbReference type="GO" id="GO:0003729">
    <property type="term" value="F:mRNA binding"/>
    <property type="evidence" value="ECO:0007669"/>
    <property type="project" value="TreeGrafter"/>
</dbReference>
<dbReference type="InterPro" id="IPR011387">
    <property type="entry name" value="TIF2A"/>
</dbReference>
<proteinExistence type="inferred from homology"/>
<evidence type="ECO:0000256" key="5">
    <source>
        <dbReference type="ARBA" id="ARBA00022737"/>
    </source>
</evidence>
<name>A0AAN7GNW5_9MYRT</name>
<comment type="caution">
    <text evidence="11">The sequence shown here is derived from an EMBL/GenBank/DDBJ whole genome shotgun (WGS) entry which is preliminary data.</text>
</comment>
<sequence>MMTPCTSPQLAILVRELDGFSLWNGPPFTNSKPSLKLERTPCTSARFSEDGSKLMVTKSESVIGIYDCSNYKEIRSFDVPRVLASTLSPCGTYLQTFQKATTPQEKNVVLWRVETGDSVYQLFQKNVTKTTWPSIRFSSDEAVACRLATNEIQFFDAKDFSKGIINRLRIPGVAVFELSKTPGSHVAAFVPESKGAPASVQIFACAKDLQSLPVARRSFFRCSSVQLSWNSGSTGLLVVVQSDVDKTNQSYYGESKLNYLTTDGTHEGLVHLRKEGPVHDVQWSYSGSEFAVVYGFMPAKATVFDKKCNPLLELGTGPYNTIRWNPKGKILCLAGFGNLPGDMAFWDYFEKKQLGTAKAEWSVTSEWSPDGCYFMTATTAPRLQLDNAIKIFDYNGSLYYKQMFDKLYQADWKPESPDQFGETAELVKSVVSMKVEESKPEGHAKKSSQTATKPASSNPPSQKPAAYCPPHAKSAAVIQSELFGESPSDQLSKNALKNKKKREKQREKKAAEAAAAAGNDVSLGI</sequence>
<keyword evidence="4" id="KW-0853">WD repeat</keyword>
<keyword evidence="7 8" id="KW-0648">Protein biosynthesis</keyword>
<reference evidence="11 12" key="1">
    <citation type="journal article" date="2023" name="Hortic Res">
        <title>Pangenome of water caltrop reveals structural variations and asymmetric subgenome divergence after allopolyploidization.</title>
        <authorList>
            <person name="Zhang X."/>
            <person name="Chen Y."/>
            <person name="Wang L."/>
            <person name="Yuan Y."/>
            <person name="Fang M."/>
            <person name="Shi L."/>
            <person name="Lu R."/>
            <person name="Comes H.P."/>
            <person name="Ma Y."/>
            <person name="Chen Y."/>
            <person name="Huang G."/>
            <person name="Zhou Y."/>
            <person name="Zheng Z."/>
            <person name="Qiu Y."/>
        </authorList>
    </citation>
    <scope>NUCLEOTIDE SEQUENCE [LARGE SCALE GENOMIC DNA]</scope>
    <source>
        <tissue evidence="11">Roots</tissue>
    </source>
</reference>
<dbReference type="GO" id="GO:0003743">
    <property type="term" value="F:translation initiation factor activity"/>
    <property type="evidence" value="ECO:0007669"/>
    <property type="project" value="UniProtKB-UniRule"/>
</dbReference>
<dbReference type="AlphaFoldDB" id="A0AAN7GNW5"/>
<protein>
    <recommendedName>
        <fullName evidence="2 8">Eukaryotic translation initiation factor 2A</fullName>
        <shortName evidence="8">eIF-2A</shortName>
    </recommendedName>
</protein>
<dbReference type="PANTHER" id="PTHR13227">
    <property type="entry name" value="EUKARYOTIC TRANSLATION INITIATION FACTOR 2A"/>
    <property type="match status" value="1"/>
</dbReference>
<keyword evidence="12" id="KW-1185">Reference proteome</keyword>
<dbReference type="Gene3D" id="2.130.10.10">
    <property type="entry name" value="YVTN repeat-like/Quinoprotein amine dehydrogenase"/>
    <property type="match status" value="2"/>
</dbReference>
<feature type="compositionally biased region" description="Polar residues" evidence="9">
    <location>
        <begin position="447"/>
        <end position="460"/>
    </location>
</feature>
<evidence type="ECO:0000259" key="10">
    <source>
        <dbReference type="Pfam" id="PF08662"/>
    </source>
</evidence>
<dbReference type="Pfam" id="PF08662">
    <property type="entry name" value="eIF2A"/>
    <property type="match status" value="1"/>
</dbReference>
<comment type="function">
    <text evidence="8">Functions in the early steps of protein synthesis of a small number of specific mRNAs. Acts by directing the binding of methionyl-tRNAi to 40S ribosomal subunits. In contrast to the eIF-2 complex, it binds methionyl-tRNAi to 40S subunits in a codon-dependent manner, whereas the eIF-2 complex binds methionyl-tRNAi to 40S subunits in a GTP-dependent manner.</text>
</comment>
<gene>
    <name evidence="11" type="ORF">SAY87_000983</name>
</gene>
<keyword evidence="3 8" id="KW-0396">Initiation factor</keyword>
<dbReference type="FunFam" id="2.130.10.10:FF:000599">
    <property type="entry name" value="Eukaryotic translation initiation factor 2A"/>
    <property type="match status" value="1"/>
</dbReference>
<dbReference type="GO" id="GO:0000049">
    <property type="term" value="F:tRNA binding"/>
    <property type="evidence" value="ECO:0007669"/>
    <property type="project" value="UniProtKB-UniRule"/>
</dbReference>
<evidence type="ECO:0000313" key="12">
    <source>
        <dbReference type="Proteomes" id="UP001345219"/>
    </source>
</evidence>
<dbReference type="PIRSF" id="PIRSF017222">
    <property type="entry name" value="eIF2A"/>
    <property type="match status" value="1"/>
</dbReference>
<dbReference type="EMBL" id="JAXIOK010000023">
    <property type="protein sequence ID" value="KAK4742982.1"/>
    <property type="molecule type" value="Genomic_DNA"/>
</dbReference>
<feature type="region of interest" description="Disordered" evidence="9">
    <location>
        <begin position="434"/>
        <end position="471"/>
    </location>
</feature>
<dbReference type="Proteomes" id="UP001345219">
    <property type="component" value="Chromosome 1"/>
</dbReference>
<accession>A0AAN7GNW5</accession>
<keyword evidence="5" id="KW-0677">Repeat</keyword>
<feature type="compositionally biased region" description="Basic and acidic residues" evidence="9">
    <location>
        <begin position="434"/>
        <end position="444"/>
    </location>
</feature>
<dbReference type="InterPro" id="IPR013979">
    <property type="entry name" value="TIF_beta_prop-like"/>
</dbReference>
<evidence type="ECO:0000256" key="3">
    <source>
        <dbReference type="ARBA" id="ARBA00022540"/>
    </source>
</evidence>
<evidence type="ECO:0000256" key="9">
    <source>
        <dbReference type="SAM" id="MobiDB-lite"/>
    </source>
</evidence>
<keyword evidence="6 8" id="KW-0810">Translation regulation</keyword>
<dbReference type="PANTHER" id="PTHR13227:SF0">
    <property type="entry name" value="EUKARYOTIC TRANSLATION INITIATION FACTOR 2A"/>
    <property type="match status" value="1"/>
</dbReference>
<evidence type="ECO:0000256" key="4">
    <source>
        <dbReference type="ARBA" id="ARBA00022574"/>
    </source>
</evidence>
<feature type="domain" description="Translation initiation factor beta propellor-like" evidence="10">
    <location>
        <begin position="217"/>
        <end position="410"/>
    </location>
</feature>
<evidence type="ECO:0000313" key="11">
    <source>
        <dbReference type="EMBL" id="KAK4742982.1"/>
    </source>
</evidence>
<evidence type="ECO:0000256" key="7">
    <source>
        <dbReference type="ARBA" id="ARBA00022917"/>
    </source>
</evidence>
<evidence type="ECO:0000256" key="2">
    <source>
        <dbReference type="ARBA" id="ARBA00013819"/>
    </source>
</evidence>
<feature type="region of interest" description="Disordered" evidence="9">
    <location>
        <begin position="483"/>
        <end position="525"/>
    </location>
</feature>
<dbReference type="GO" id="GO:0022627">
    <property type="term" value="C:cytosolic small ribosomal subunit"/>
    <property type="evidence" value="ECO:0007669"/>
    <property type="project" value="TreeGrafter"/>
</dbReference>
<dbReference type="SUPFAM" id="SSF82171">
    <property type="entry name" value="DPP6 N-terminal domain-like"/>
    <property type="match status" value="1"/>
</dbReference>
<comment type="similarity">
    <text evidence="1 8">Belongs to the WD repeat EIF2A family.</text>
</comment>
<evidence type="ECO:0000256" key="1">
    <source>
        <dbReference type="ARBA" id="ARBA00009573"/>
    </source>
</evidence>
<evidence type="ECO:0000256" key="8">
    <source>
        <dbReference type="PIRNR" id="PIRNR017222"/>
    </source>
</evidence>
<evidence type="ECO:0000256" key="6">
    <source>
        <dbReference type="ARBA" id="ARBA00022845"/>
    </source>
</evidence>